<dbReference type="GO" id="GO:0016491">
    <property type="term" value="F:oxidoreductase activity"/>
    <property type="evidence" value="ECO:0007669"/>
    <property type="project" value="UniProtKB-KW"/>
</dbReference>
<dbReference type="AlphaFoldDB" id="A0AAW1RUI4"/>
<reference evidence="2 3" key="1">
    <citation type="journal article" date="2024" name="Nat. Commun.">
        <title>Phylogenomics reveals the evolutionary origins of lichenization in chlorophyte algae.</title>
        <authorList>
            <person name="Puginier C."/>
            <person name="Libourel C."/>
            <person name="Otte J."/>
            <person name="Skaloud P."/>
            <person name="Haon M."/>
            <person name="Grisel S."/>
            <person name="Petersen M."/>
            <person name="Berrin J.G."/>
            <person name="Delaux P.M."/>
            <person name="Dal Grande F."/>
            <person name="Keller J."/>
        </authorList>
    </citation>
    <scope>NUCLEOTIDE SEQUENCE [LARGE SCALE GENOMIC DNA]</scope>
    <source>
        <strain evidence="2 3">SAG 245.80</strain>
    </source>
</reference>
<dbReference type="PANTHER" id="PTHR43157">
    <property type="entry name" value="PHOSPHATIDYLINOSITOL-GLYCAN BIOSYNTHESIS CLASS F PROTEIN-RELATED"/>
    <property type="match status" value="1"/>
</dbReference>
<dbReference type="Proteomes" id="UP001445335">
    <property type="component" value="Unassembled WGS sequence"/>
</dbReference>
<name>A0AAW1RUI4_9CHLO</name>
<dbReference type="PRINTS" id="PR00081">
    <property type="entry name" value="GDHRDH"/>
</dbReference>
<protein>
    <submittedName>
        <fullName evidence="2">Uncharacterized protein</fullName>
    </submittedName>
</protein>
<dbReference type="CDD" id="cd05327">
    <property type="entry name" value="retinol-DH_like_SDR_c_like"/>
    <property type="match status" value="1"/>
</dbReference>
<evidence type="ECO:0000313" key="3">
    <source>
        <dbReference type="Proteomes" id="UP001445335"/>
    </source>
</evidence>
<dbReference type="Pfam" id="PF00106">
    <property type="entry name" value="adh_short"/>
    <property type="match status" value="1"/>
</dbReference>
<proteinExistence type="predicted"/>
<accession>A0AAW1RUI4</accession>
<sequence>MAQKPLNWHSTAVEALRGADLTCRTALVTGGNSGIGVETVRALAAAGARVVLTSRSLSAGEDMAANLRKDPHVKGEIAVLQVDLADLASVRAMAKAFLARERGPDLLILNAGIMMCPLQYTKDGFEMQIGTNHFGHFALTQALLPSMRALGRPARVVAVSSMGHQLQDMKMGDLHYKNRRYTSYGSYGSSKLANILFAKELARRLKGSSIEVFSLHPGVIQTPLGRHVGTARGTWTGWLFGWLGAFWIKSTEQGAATTVTAAVSPELAGESGAYLTDCQIAVPSKEAQDEALAKELWDVTERQLAEAEAARAKA</sequence>
<evidence type="ECO:0000313" key="2">
    <source>
        <dbReference type="EMBL" id="KAK9837292.1"/>
    </source>
</evidence>
<evidence type="ECO:0000256" key="1">
    <source>
        <dbReference type="ARBA" id="ARBA00023002"/>
    </source>
</evidence>
<keyword evidence="1" id="KW-0560">Oxidoreductase</keyword>
<gene>
    <name evidence="2" type="ORF">WJX81_004012</name>
</gene>
<dbReference type="SUPFAM" id="SSF51735">
    <property type="entry name" value="NAD(P)-binding Rossmann-fold domains"/>
    <property type="match status" value="1"/>
</dbReference>
<organism evidence="2 3">
    <name type="scientific">Elliptochloris bilobata</name>
    <dbReference type="NCBI Taxonomy" id="381761"/>
    <lineage>
        <taxon>Eukaryota</taxon>
        <taxon>Viridiplantae</taxon>
        <taxon>Chlorophyta</taxon>
        <taxon>core chlorophytes</taxon>
        <taxon>Trebouxiophyceae</taxon>
        <taxon>Trebouxiophyceae incertae sedis</taxon>
        <taxon>Elliptochloris clade</taxon>
        <taxon>Elliptochloris</taxon>
    </lineage>
</organism>
<dbReference type="EMBL" id="JALJOU010000022">
    <property type="protein sequence ID" value="KAK9837292.1"/>
    <property type="molecule type" value="Genomic_DNA"/>
</dbReference>
<dbReference type="Gene3D" id="3.40.50.720">
    <property type="entry name" value="NAD(P)-binding Rossmann-like Domain"/>
    <property type="match status" value="1"/>
</dbReference>
<dbReference type="InterPro" id="IPR002347">
    <property type="entry name" value="SDR_fam"/>
</dbReference>
<dbReference type="PANTHER" id="PTHR43157:SF73">
    <property type="entry name" value="WW DOMAIN-CONTAINING OXIDOREDUCTASE-LIKE PROTEIN"/>
    <property type="match status" value="1"/>
</dbReference>
<keyword evidence="3" id="KW-1185">Reference proteome</keyword>
<dbReference type="InterPro" id="IPR036291">
    <property type="entry name" value="NAD(P)-bd_dom_sf"/>
</dbReference>
<comment type="caution">
    <text evidence="2">The sequence shown here is derived from an EMBL/GenBank/DDBJ whole genome shotgun (WGS) entry which is preliminary data.</text>
</comment>